<dbReference type="CDD" id="cd00859">
    <property type="entry name" value="HisRS_anticodon"/>
    <property type="match status" value="1"/>
</dbReference>
<dbReference type="GO" id="GO:0005737">
    <property type="term" value="C:cytoplasm"/>
    <property type="evidence" value="ECO:0007669"/>
    <property type="project" value="UniProtKB-SubCell"/>
</dbReference>
<evidence type="ECO:0000256" key="3">
    <source>
        <dbReference type="ARBA" id="ARBA00022598"/>
    </source>
</evidence>
<feature type="binding site" evidence="10">
    <location>
        <position position="142"/>
    </location>
    <ligand>
        <name>L-histidine</name>
        <dbReference type="ChEBI" id="CHEBI:57595"/>
    </ligand>
</feature>
<keyword evidence="2 9" id="KW-0963">Cytoplasm</keyword>
<dbReference type="Gene3D" id="3.30.930.10">
    <property type="entry name" value="Bira Bifunctional Protein, Domain 2"/>
    <property type="match status" value="1"/>
</dbReference>
<dbReference type="Proteomes" id="UP000003835">
    <property type="component" value="Unassembled WGS sequence"/>
</dbReference>
<evidence type="ECO:0000259" key="11">
    <source>
        <dbReference type="PROSITE" id="PS50862"/>
    </source>
</evidence>
<dbReference type="Pfam" id="PF03129">
    <property type="entry name" value="HGTP_anticodon"/>
    <property type="match status" value="1"/>
</dbReference>
<evidence type="ECO:0000256" key="5">
    <source>
        <dbReference type="ARBA" id="ARBA00022840"/>
    </source>
</evidence>
<organism evidence="12 13">
    <name type="scientific">Coleofasciculus chthonoplastes PCC 7420</name>
    <dbReference type="NCBI Taxonomy" id="118168"/>
    <lineage>
        <taxon>Bacteria</taxon>
        <taxon>Bacillati</taxon>
        <taxon>Cyanobacteriota</taxon>
        <taxon>Cyanophyceae</taxon>
        <taxon>Coleofasciculales</taxon>
        <taxon>Coleofasciculaceae</taxon>
        <taxon>Coleofasciculus</taxon>
    </lineage>
</organism>
<dbReference type="InterPro" id="IPR004154">
    <property type="entry name" value="Anticodon-bd"/>
</dbReference>
<dbReference type="eggNOG" id="COG0124">
    <property type="taxonomic scope" value="Bacteria"/>
</dbReference>
<reference evidence="12 13" key="1">
    <citation type="submission" date="2008-07" db="EMBL/GenBank/DDBJ databases">
        <authorList>
            <person name="Tandeau de Marsac N."/>
            <person name="Ferriera S."/>
            <person name="Johnson J."/>
            <person name="Kravitz S."/>
            <person name="Beeson K."/>
            <person name="Sutton G."/>
            <person name="Rogers Y.-H."/>
            <person name="Friedman R."/>
            <person name="Frazier M."/>
            <person name="Venter J.C."/>
        </authorList>
    </citation>
    <scope>NUCLEOTIDE SEQUENCE [LARGE SCALE GENOMIC DNA]</scope>
    <source>
        <strain evidence="12 13">PCC 7420</strain>
    </source>
</reference>
<keyword evidence="7 9" id="KW-0030">Aminoacyl-tRNA synthetase</keyword>
<dbReference type="PIRSF" id="PIRSF001549">
    <property type="entry name" value="His-tRNA_synth"/>
    <property type="match status" value="1"/>
</dbReference>
<dbReference type="PANTHER" id="PTHR11476">
    <property type="entry name" value="HISTIDYL-TRNA SYNTHETASE"/>
    <property type="match status" value="1"/>
</dbReference>
<feature type="binding site" evidence="10">
    <location>
        <position position="128"/>
    </location>
    <ligand>
        <name>L-histidine</name>
        <dbReference type="ChEBI" id="CHEBI:57595"/>
    </ligand>
</feature>
<protein>
    <recommendedName>
        <fullName evidence="9">Histidine--tRNA ligase</fullName>
        <ecNumber evidence="9">6.1.1.21</ecNumber>
    </recommendedName>
    <alternativeName>
        <fullName evidence="9">Histidyl-tRNA synthetase</fullName>
        <shortName evidence="9">HisRS</shortName>
    </alternativeName>
</protein>
<accession>B4VR13</accession>
<comment type="catalytic activity">
    <reaction evidence="8 9">
        <text>tRNA(His) + L-histidine + ATP = L-histidyl-tRNA(His) + AMP + diphosphate + H(+)</text>
        <dbReference type="Rhea" id="RHEA:17313"/>
        <dbReference type="Rhea" id="RHEA-COMP:9665"/>
        <dbReference type="Rhea" id="RHEA-COMP:9689"/>
        <dbReference type="ChEBI" id="CHEBI:15378"/>
        <dbReference type="ChEBI" id="CHEBI:30616"/>
        <dbReference type="ChEBI" id="CHEBI:33019"/>
        <dbReference type="ChEBI" id="CHEBI:57595"/>
        <dbReference type="ChEBI" id="CHEBI:78442"/>
        <dbReference type="ChEBI" id="CHEBI:78527"/>
        <dbReference type="ChEBI" id="CHEBI:456215"/>
        <dbReference type="EC" id="6.1.1.21"/>
    </reaction>
</comment>
<feature type="domain" description="Aminoacyl-transfer RNA synthetases class-II family profile" evidence="11">
    <location>
        <begin position="29"/>
        <end position="368"/>
    </location>
</feature>
<comment type="subunit">
    <text evidence="9">Homodimer.</text>
</comment>
<dbReference type="SUPFAM" id="SSF55681">
    <property type="entry name" value="Class II aaRS and biotin synthetases"/>
    <property type="match status" value="1"/>
</dbReference>
<evidence type="ECO:0000313" key="12">
    <source>
        <dbReference type="EMBL" id="EDX75659.1"/>
    </source>
</evidence>
<keyword evidence="5 9" id="KW-0067">ATP-binding</keyword>
<dbReference type="InterPro" id="IPR041715">
    <property type="entry name" value="HisRS-like_core"/>
</dbReference>
<dbReference type="HOGENOM" id="CLU_025113_3_0_3"/>
<dbReference type="GO" id="GO:0004821">
    <property type="term" value="F:histidine-tRNA ligase activity"/>
    <property type="evidence" value="ECO:0007669"/>
    <property type="project" value="UniProtKB-UniRule"/>
</dbReference>
<evidence type="ECO:0000256" key="1">
    <source>
        <dbReference type="ARBA" id="ARBA00008226"/>
    </source>
</evidence>
<comment type="similarity">
    <text evidence="1 9">Belongs to the class-II aminoacyl-tRNA synthetase family.</text>
</comment>
<dbReference type="NCBIfam" id="TIGR00442">
    <property type="entry name" value="hisS"/>
    <property type="match status" value="1"/>
</dbReference>
<proteinExistence type="inferred from homology"/>
<dbReference type="EC" id="6.1.1.21" evidence="9"/>
<dbReference type="GO" id="GO:0005524">
    <property type="term" value="F:ATP binding"/>
    <property type="evidence" value="ECO:0007669"/>
    <property type="project" value="UniProtKB-UniRule"/>
</dbReference>
<dbReference type="InterPro" id="IPR033656">
    <property type="entry name" value="HisRS_anticodon"/>
</dbReference>
<dbReference type="AlphaFoldDB" id="B4VR13"/>
<evidence type="ECO:0000256" key="10">
    <source>
        <dbReference type="PIRSR" id="PIRSR001549-1"/>
    </source>
</evidence>
<dbReference type="InterPro" id="IPR045864">
    <property type="entry name" value="aa-tRNA-synth_II/BPL/LPL"/>
</dbReference>
<dbReference type="PANTHER" id="PTHR11476:SF7">
    <property type="entry name" value="HISTIDINE--TRNA LIGASE"/>
    <property type="match status" value="1"/>
</dbReference>
<keyword evidence="6 9" id="KW-0648">Protein biosynthesis</keyword>
<feature type="binding site" evidence="10">
    <location>
        <begin position="98"/>
        <end position="100"/>
    </location>
    <ligand>
        <name>L-histidine</name>
        <dbReference type="ChEBI" id="CHEBI:57595"/>
    </ligand>
</feature>
<dbReference type="InterPro" id="IPR015807">
    <property type="entry name" value="His-tRNA-ligase"/>
</dbReference>
<feature type="binding site" evidence="10">
    <location>
        <begin position="302"/>
        <end position="303"/>
    </location>
    <ligand>
        <name>L-histidine</name>
        <dbReference type="ChEBI" id="CHEBI:57595"/>
    </ligand>
</feature>
<keyword evidence="13" id="KW-1185">Reference proteome</keyword>
<dbReference type="EMBL" id="DS989848">
    <property type="protein sequence ID" value="EDX75659.1"/>
    <property type="molecule type" value="Genomic_DNA"/>
</dbReference>
<evidence type="ECO:0000256" key="9">
    <source>
        <dbReference type="HAMAP-Rule" id="MF_00127"/>
    </source>
</evidence>
<dbReference type="OrthoDB" id="9800814at2"/>
<dbReference type="Gene3D" id="3.40.50.800">
    <property type="entry name" value="Anticodon-binding domain"/>
    <property type="match status" value="1"/>
</dbReference>
<evidence type="ECO:0000256" key="8">
    <source>
        <dbReference type="ARBA" id="ARBA00047639"/>
    </source>
</evidence>
<keyword evidence="3 9" id="KW-0436">Ligase</keyword>
<feature type="binding site" evidence="10">
    <location>
        <position position="146"/>
    </location>
    <ligand>
        <name>L-histidine</name>
        <dbReference type="ChEBI" id="CHEBI:57595"/>
    </ligand>
</feature>
<dbReference type="SUPFAM" id="SSF52954">
    <property type="entry name" value="Class II aaRS ABD-related"/>
    <property type="match status" value="1"/>
</dbReference>
<dbReference type="HAMAP" id="MF_00127">
    <property type="entry name" value="His_tRNA_synth"/>
    <property type="match status" value="1"/>
</dbReference>
<feature type="binding site" evidence="10">
    <location>
        <position position="298"/>
    </location>
    <ligand>
        <name>L-histidine</name>
        <dbReference type="ChEBI" id="CHEBI:57595"/>
    </ligand>
</feature>
<name>B4VR13_9CYAN</name>
<evidence type="ECO:0000256" key="7">
    <source>
        <dbReference type="ARBA" id="ARBA00023146"/>
    </source>
</evidence>
<evidence type="ECO:0000256" key="2">
    <source>
        <dbReference type="ARBA" id="ARBA00022490"/>
    </source>
</evidence>
<dbReference type="RefSeq" id="WP_006100799.1">
    <property type="nucleotide sequence ID" value="NZ_DS989848.1"/>
</dbReference>
<evidence type="ECO:0000256" key="6">
    <source>
        <dbReference type="ARBA" id="ARBA00022917"/>
    </source>
</evidence>
<dbReference type="CDD" id="cd00773">
    <property type="entry name" value="HisRS-like_core"/>
    <property type="match status" value="1"/>
</dbReference>
<dbReference type="Pfam" id="PF13393">
    <property type="entry name" value="tRNA-synt_His"/>
    <property type="match status" value="1"/>
</dbReference>
<dbReference type="STRING" id="118168.MC7420_6314"/>
<keyword evidence="4 9" id="KW-0547">Nucleotide-binding</keyword>
<dbReference type="InterPro" id="IPR006195">
    <property type="entry name" value="aa-tRNA-synth_II"/>
</dbReference>
<comment type="subcellular location">
    <subcellularLocation>
        <location evidence="9">Cytoplasm</location>
    </subcellularLocation>
</comment>
<dbReference type="GO" id="GO:0006427">
    <property type="term" value="P:histidyl-tRNA aminoacylation"/>
    <property type="evidence" value="ECO:0007669"/>
    <property type="project" value="UniProtKB-UniRule"/>
</dbReference>
<evidence type="ECO:0000256" key="4">
    <source>
        <dbReference type="ARBA" id="ARBA00022741"/>
    </source>
</evidence>
<dbReference type="InterPro" id="IPR036621">
    <property type="entry name" value="Anticodon-bd_dom_sf"/>
</dbReference>
<sequence>MAKADKINFSCPSGFPEFLPGEKRLEMYLIDTIRQVFERYGFTPIETPAVERLEVLQAKGNQGDNIIYGLQPILPPNRQAEKEQAGESGSEERALKFDQTVPLAAYIARHLNELQFPFARYQIDVVFRGERAKAGRYRQFRQCDIDVVGRNKLSLLYDAQIPAIIAEIFTAINIGDFLIRINNRKVLSGFFESIGLDESKIMPSIRIVDAAEKIGETKVKKALLAEGLSDEQVEQILTFTKIQGSVDEVLAQLNAMLEDKPDAQVLKTGIAELETVITGVRNLGVSDRVFCIDLSIARGLDYYTGTVYETTLVGHEALGSICSGGRYEELVGMFVGDKMPGVGISIGLTRLMSRLIQAGILESFSSTPAQVMVVNMQSDLMPLYLEVSQKLRQAGISTITSFDERSVGKQLQQADKRGIPLCVIIGSEEAAAQKCGLKNMRTGEQIAVNIEQLANEVSKQLA</sequence>
<dbReference type="PROSITE" id="PS50862">
    <property type="entry name" value="AA_TRNA_LIGASE_II"/>
    <property type="match status" value="1"/>
</dbReference>
<dbReference type="InterPro" id="IPR004516">
    <property type="entry name" value="HisRS/HisZ"/>
</dbReference>
<evidence type="ECO:0000313" key="13">
    <source>
        <dbReference type="Proteomes" id="UP000003835"/>
    </source>
</evidence>
<gene>
    <name evidence="9" type="primary">hisS</name>
    <name evidence="12" type="ORF">MC7420_6314</name>
</gene>